<name>V7CMN4_PHAVU</name>
<dbReference type="HAMAP" id="MF_01305">
    <property type="entry name" value="PSII_PsbJ"/>
    <property type="match status" value="1"/>
</dbReference>
<dbReference type="SUPFAM" id="SSF161021">
    <property type="entry name" value="Photosystem II reaction center protein J, PsbJ"/>
    <property type="match status" value="1"/>
</dbReference>
<evidence type="ECO:0000256" key="5">
    <source>
        <dbReference type="ARBA" id="ARBA00023136"/>
    </source>
</evidence>
<keyword evidence="5 7" id="KW-0472">Membrane</keyword>
<keyword evidence="3 7" id="KW-0812">Transmembrane</keyword>
<dbReference type="InterPro" id="IPR002682">
    <property type="entry name" value="PSII_PsbJ"/>
</dbReference>
<dbReference type="PANTHER" id="PTHR34812:SF3">
    <property type="entry name" value="PHOTOSYSTEM II REACTION CENTER PROTEIN J"/>
    <property type="match status" value="1"/>
</dbReference>
<dbReference type="Pfam" id="PF01788">
    <property type="entry name" value="PsbJ"/>
    <property type="match status" value="1"/>
</dbReference>
<evidence type="ECO:0000256" key="3">
    <source>
        <dbReference type="ARBA" id="ARBA00022692"/>
    </source>
</evidence>
<dbReference type="AlphaFoldDB" id="V7CMN4"/>
<dbReference type="PANTHER" id="PTHR34812">
    <property type="entry name" value="PHOTOSYSTEM II REACTION CENTER PROTEIN J"/>
    <property type="match status" value="1"/>
</dbReference>
<evidence type="ECO:0000256" key="2">
    <source>
        <dbReference type="ARBA" id="ARBA00022531"/>
    </source>
</evidence>
<evidence type="ECO:0000313" key="8">
    <source>
        <dbReference type="EMBL" id="ESW31404.1"/>
    </source>
</evidence>
<dbReference type="Gramene" id="ESW31404">
    <property type="protein sequence ID" value="ESW31404"/>
    <property type="gene ID" value="PHAVU_002G236100g"/>
</dbReference>
<keyword evidence="9" id="KW-1185">Reference proteome</keyword>
<evidence type="ECO:0000256" key="4">
    <source>
        <dbReference type="ARBA" id="ARBA00022989"/>
    </source>
</evidence>
<reference evidence="9" key="1">
    <citation type="journal article" date="2014" name="Nat. Genet.">
        <title>A reference genome for common bean and genome-wide analysis of dual domestications.</title>
        <authorList>
            <person name="Schmutz J."/>
            <person name="McClean P.E."/>
            <person name="Mamidi S."/>
            <person name="Wu G.A."/>
            <person name="Cannon S.B."/>
            <person name="Grimwood J."/>
            <person name="Jenkins J."/>
            <person name="Shu S."/>
            <person name="Song Q."/>
            <person name="Chavarro C."/>
            <person name="Torres-Torres M."/>
            <person name="Geffroy V."/>
            <person name="Moghaddam S.M."/>
            <person name="Gao D."/>
            <person name="Abernathy B."/>
            <person name="Barry K."/>
            <person name="Blair M."/>
            <person name="Brick M.A."/>
            <person name="Chovatia M."/>
            <person name="Gepts P."/>
            <person name="Goodstein D.M."/>
            <person name="Gonzales M."/>
            <person name="Hellsten U."/>
            <person name="Hyten D.L."/>
            <person name="Jia G."/>
            <person name="Kelly J.D."/>
            <person name="Kudrna D."/>
            <person name="Lee R."/>
            <person name="Richard M.M."/>
            <person name="Miklas P.N."/>
            <person name="Osorno J.M."/>
            <person name="Rodrigues J."/>
            <person name="Thareau V."/>
            <person name="Urrea C.A."/>
            <person name="Wang M."/>
            <person name="Yu Y."/>
            <person name="Zhang M."/>
            <person name="Wing R.A."/>
            <person name="Cregan P.B."/>
            <person name="Rokhsar D.S."/>
            <person name="Jackson S.A."/>
        </authorList>
    </citation>
    <scope>NUCLEOTIDE SEQUENCE [LARGE SCALE GENOMIC DNA]</scope>
    <source>
        <strain evidence="9">cv. G19833</strain>
    </source>
</reference>
<evidence type="ECO:0000256" key="7">
    <source>
        <dbReference type="SAM" id="Phobius"/>
    </source>
</evidence>
<organism evidence="8 9">
    <name type="scientific">Phaseolus vulgaris</name>
    <name type="common">Kidney bean</name>
    <name type="synonym">French bean</name>
    <dbReference type="NCBI Taxonomy" id="3885"/>
    <lineage>
        <taxon>Eukaryota</taxon>
        <taxon>Viridiplantae</taxon>
        <taxon>Streptophyta</taxon>
        <taxon>Embryophyta</taxon>
        <taxon>Tracheophyta</taxon>
        <taxon>Spermatophyta</taxon>
        <taxon>Magnoliopsida</taxon>
        <taxon>eudicotyledons</taxon>
        <taxon>Gunneridae</taxon>
        <taxon>Pentapetalae</taxon>
        <taxon>rosids</taxon>
        <taxon>fabids</taxon>
        <taxon>Fabales</taxon>
        <taxon>Fabaceae</taxon>
        <taxon>Papilionoideae</taxon>
        <taxon>50 kb inversion clade</taxon>
        <taxon>NPAAA clade</taxon>
        <taxon>indigoferoid/millettioid clade</taxon>
        <taxon>Phaseoleae</taxon>
        <taxon>Phaseolus</taxon>
    </lineage>
</organism>
<evidence type="ECO:0000313" key="9">
    <source>
        <dbReference type="Proteomes" id="UP000000226"/>
    </source>
</evidence>
<proteinExistence type="inferred from homology"/>
<dbReference type="SMR" id="V7CMN4"/>
<keyword evidence="2" id="KW-0602">Photosynthesis</keyword>
<dbReference type="Gene3D" id="6.10.250.2070">
    <property type="match status" value="1"/>
</dbReference>
<feature type="transmembrane region" description="Helical" evidence="7">
    <location>
        <begin position="35"/>
        <end position="58"/>
    </location>
</feature>
<protein>
    <recommendedName>
        <fullName evidence="10">Photosystem II reaction center protein J</fullName>
    </recommendedName>
</protein>
<dbReference type="Proteomes" id="UP000000226">
    <property type="component" value="Chromosome 2"/>
</dbReference>
<evidence type="ECO:0000256" key="6">
    <source>
        <dbReference type="ARBA" id="ARBA00023276"/>
    </source>
</evidence>
<evidence type="ECO:0008006" key="10">
    <source>
        <dbReference type="Google" id="ProtNLM"/>
    </source>
</evidence>
<dbReference type="GO" id="GO:0015979">
    <property type="term" value="P:photosynthesis"/>
    <property type="evidence" value="ECO:0007669"/>
    <property type="project" value="UniProtKB-KW"/>
</dbReference>
<gene>
    <name evidence="8" type="ORF">PHAVU_002G236100g</name>
</gene>
<accession>V7CMN4</accession>
<keyword evidence="6" id="KW-0604">Photosystem II</keyword>
<dbReference type="NCBIfam" id="NF002722">
    <property type="entry name" value="PRK02565.1"/>
    <property type="match status" value="1"/>
</dbReference>
<keyword evidence="1" id="KW-0674">Reaction center</keyword>
<dbReference type="STRING" id="3885.V7CMN4"/>
<dbReference type="EMBL" id="CM002289">
    <property type="protein sequence ID" value="ESW31404.1"/>
    <property type="molecule type" value="Genomic_DNA"/>
</dbReference>
<keyword evidence="4 7" id="KW-1133">Transmembrane helix</keyword>
<sequence>MSMDFKEFNPIMYKIHLHAKHVHNRSHQVQCTGRISLWIIATVAGITVISLIGIFFYASYSGLGLSL</sequence>
<dbReference type="GO" id="GO:0009539">
    <property type="term" value="C:photosystem II reaction center"/>
    <property type="evidence" value="ECO:0007669"/>
    <property type="project" value="InterPro"/>
</dbReference>
<dbReference type="OrthoDB" id="654874at2759"/>
<dbReference type="InterPro" id="IPR037267">
    <property type="entry name" value="PSII_PsbJ_sf"/>
</dbReference>
<evidence type="ECO:0000256" key="1">
    <source>
        <dbReference type="ARBA" id="ARBA00022469"/>
    </source>
</evidence>